<evidence type="ECO:0000256" key="1">
    <source>
        <dbReference type="ARBA" id="ARBA00004141"/>
    </source>
</evidence>
<dbReference type="InterPro" id="IPR036259">
    <property type="entry name" value="MFS_trans_sf"/>
</dbReference>
<feature type="transmembrane region" description="Helical" evidence="8">
    <location>
        <begin position="68"/>
        <end position="89"/>
    </location>
</feature>
<reference evidence="10" key="1">
    <citation type="submission" date="2023-06" db="EMBL/GenBank/DDBJ databases">
        <authorList>
            <person name="Noh H."/>
        </authorList>
    </citation>
    <scope>NUCLEOTIDE SEQUENCE</scope>
    <source>
        <strain evidence="10">DUCC20226</strain>
    </source>
</reference>
<gene>
    <name evidence="10" type="ORF">N8I77_013110</name>
</gene>
<feature type="transmembrane region" description="Helical" evidence="8">
    <location>
        <begin position="426"/>
        <end position="443"/>
    </location>
</feature>
<evidence type="ECO:0000256" key="8">
    <source>
        <dbReference type="SAM" id="Phobius"/>
    </source>
</evidence>
<evidence type="ECO:0000256" key="2">
    <source>
        <dbReference type="ARBA" id="ARBA00010992"/>
    </source>
</evidence>
<feature type="transmembrane region" description="Helical" evidence="8">
    <location>
        <begin position="101"/>
        <end position="123"/>
    </location>
</feature>
<proteinExistence type="inferred from homology"/>
<dbReference type="InterPro" id="IPR005828">
    <property type="entry name" value="MFS_sugar_transport-like"/>
</dbReference>
<dbReference type="NCBIfam" id="TIGR00879">
    <property type="entry name" value="SP"/>
    <property type="match status" value="1"/>
</dbReference>
<evidence type="ECO:0000259" key="9">
    <source>
        <dbReference type="PROSITE" id="PS50850"/>
    </source>
</evidence>
<dbReference type="PRINTS" id="PR00171">
    <property type="entry name" value="SUGRTRNSPORT"/>
</dbReference>
<protein>
    <recommendedName>
        <fullName evidence="9">Major facilitator superfamily (MFS) profile domain-containing protein</fullName>
    </recommendedName>
</protein>
<keyword evidence="4 8" id="KW-0812">Transmembrane</keyword>
<dbReference type="InterPro" id="IPR003663">
    <property type="entry name" value="Sugar/inositol_transpt"/>
</dbReference>
<dbReference type="InterPro" id="IPR005829">
    <property type="entry name" value="Sugar_transporter_CS"/>
</dbReference>
<feature type="transmembrane region" description="Helical" evidence="8">
    <location>
        <begin position="383"/>
        <end position="405"/>
    </location>
</feature>
<evidence type="ECO:0000256" key="6">
    <source>
        <dbReference type="ARBA" id="ARBA00023136"/>
    </source>
</evidence>
<evidence type="ECO:0000256" key="3">
    <source>
        <dbReference type="ARBA" id="ARBA00022448"/>
    </source>
</evidence>
<evidence type="ECO:0000313" key="11">
    <source>
        <dbReference type="Proteomes" id="UP001265746"/>
    </source>
</evidence>
<feature type="transmembrane region" description="Helical" evidence="8">
    <location>
        <begin position="349"/>
        <end position="371"/>
    </location>
</feature>
<dbReference type="InterPro" id="IPR050360">
    <property type="entry name" value="MFS_Sugar_Transporters"/>
</dbReference>
<feature type="transmembrane region" description="Helical" evidence="8">
    <location>
        <begin position="160"/>
        <end position="182"/>
    </location>
</feature>
<name>A0AAD9S294_PHOAM</name>
<feature type="transmembrane region" description="Helical" evidence="8">
    <location>
        <begin position="322"/>
        <end position="342"/>
    </location>
</feature>
<evidence type="ECO:0000256" key="4">
    <source>
        <dbReference type="ARBA" id="ARBA00022692"/>
    </source>
</evidence>
<keyword evidence="11" id="KW-1185">Reference proteome</keyword>
<feature type="transmembrane region" description="Helical" evidence="8">
    <location>
        <begin position="449"/>
        <end position="466"/>
    </location>
</feature>
<keyword evidence="5 8" id="KW-1133">Transmembrane helix</keyword>
<dbReference type="InterPro" id="IPR020846">
    <property type="entry name" value="MFS_dom"/>
</dbReference>
<dbReference type="AlphaFoldDB" id="A0AAD9S294"/>
<keyword evidence="6 8" id="KW-0472">Membrane</keyword>
<evidence type="ECO:0000256" key="7">
    <source>
        <dbReference type="RuleBase" id="RU003346"/>
    </source>
</evidence>
<comment type="subcellular location">
    <subcellularLocation>
        <location evidence="1">Membrane</location>
        <topology evidence="1">Multi-pass membrane protein</topology>
    </subcellularLocation>
</comment>
<comment type="caution">
    <text evidence="10">The sequence shown here is derived from an EMBL/GenBank/DDBJ whole genome shotgun (WGS) entry which is preliminary data.</text>
</comment>
<organism evidence="10 11">
    <name type="scientific">Phomopsis amygdali</name>
    <name type="common">Fusicoccum amygdali</name>
    <dbReference type="NCBI Taxonomy" id="1214568"/>
    <lineage>
        <taxon>Eukaryota</taxon>
        <taxon>Fungi</taxon>
        <taxon>Dikarya</taxon>
        <taxon>Ascomycota</taxon>
        <taxon>Pezizomycotina</taxon>
        <taxon>Sordariomycetes</taxon>
        <taxon>Sordariomycetidae</taxon>
        <taxon>Diaporthales</taxon>
        <taxon>Diaporthaceae</taxon>
        <taxon>Diaporthe</taxon>
    </lineage>
</organism>
<evidence type="ECO:0000313" key="10">
    <source>
        <dbReference type="EMBL" id="KAK2597250.1"/>
    </source>
</evidence>
<dbReference type="Gene3D" id="1.20.1250.20">
    <property type="entry name" value="MFS general substrate transporter like domains"/>
    <property type="match status" value="1"/>
</dbReference>
<dbReference type="PANTHER" id="PTHR48022:SF45">
    <property type="entry name" value="MAJOR FACILITATOR SUPERFAMILY (MFS) PROFILE DOMAIN-CONTAINING PROTEIN-RELATED"/>
    <property type="match status" value="1"/>
</dbReference>
<accession>A0AAD9S294</accession>
<keyword evidence="3 7" id="KW-0813">Transport</keyword>
<dbReference type="EMBL" id="JAUJFL010000010">
    <property type="protein sequence ID" value="KAK2597250.1"/>
    <property type="molecule type" value="Genomic_DNA"/>
</dbReference>
<dbReference type="PANTHER" id="PTHR48022">
    <property type="entry name" value="PLASTIDIC GLUCOSE TRANSPORTER 4"/>
    <property type="match status" value="1"/>
</dbReference>
<dbReference type="GO" id="GO:0016020">
    <property type="term" value="C:membrane"/>
    <property type="evidence" value="ECO:0007669"/>
    <property type="project" value="UniProtKB-SubCell"/>
</dbReference>
<evidence type="ECO:0000256" key="5">
    <source>
        <dbReference type="ARBA" id="ARBA00022989"/>
    </source>
</evidence>
<feature type="transmembrane region" description="Helical" evidence="8">
    <location>
        <begin position="12"/>
        <end position="33"/>
    </location>
</feature>
<dbReference type="PROSITE" id="PS50850">
    <property type="entry name" value="MFS"/>
    <property type="match status" value="1"/>
</dbReference>
<dbReference type="PROSITE" id="PS00216">
    <property type="entry name" value="SUGAR_TRANSPORT_1"/>
    <property type="match status" value="1"/>
</dbReference>
<dbReference type="Proteomes" id="UP001265746">
    <property type="component" value="Unassembled WGS sequence"/>
</dbReference>
<feature type="transmembrane region" description="Helical" evidence="8">
    <location>
        <begin position="194"/>
        <end position="212"/>
    </location>
</feature>
<dbReference type="Pfam" id="PF00083">
    <property type="entry name" value="Sugar_tr"/>
    <property type="match status" value="1"/>
</dbReference>
<sequence length="544" mass="59697">MAGSSPFLGLRGNALMTAQTLLVVLPAFVLFGYNQSNLGGLVSLSDWTDHFPQIDTKNYTGAVKSQHATIQGVVIATFTLGAMIGCLSCSYTADKFGRRMVIFAGALLSLIGMVLECSAFQLAQLVVGRTILGAGVGMLSGTVPTWQSECCDPKHRGRHVVLDGLFISLGYMLQAWINLGFYQFKTGPVTWRPAVAIPISFALVLLGSVFFMPESPRWLVRQGRHADAENTIVALKASEDAANDVAVKAELAAIDRALEIMSMQKTSLTSLLSMGEDRLLYRFGLCILLQFYQQMSGGNLISVYSTVIFEQGLGLSSQTARILSGGTLTWKFLSCFVSFFAIDRFGRRAVLMVSGTGMASCMLGLAVATSFPKSVFGAQVASVLFVFLFNFFIPIGFLGANFLYCTEIAPLGLRVAMASISTANHWLWNFVVTMITPVAISTIGYQYYIVFTIIGFCIPVSVYFLYPEVSTRYENLPLILVSVQELTRILYQKTMGLRLEDIDLIFRESPSVMKTVAYARNRVSCTDEEVLEKDKHEHKEVAQP</sequence>
<feature type="domain" description="Major facilitator superfamily (MFS) profile" evidence="9">
    <location>
        <begin position="20"/>
        <end position="470"/>
    </location>
</feature>
<comment type="similarity">
    <text evidence="2 7">Belongs to the major facilitator superfamily. Sugar transporter (TC 2.A.1.1) family.</text>
</comment>
<dbReference type="GO" id="GO:0005351">
    <property type="term" value="F:carbohydrate:proton symporter activity"/>
    <property type="evidence" value="ECO:0007669"/>
    <property type="project" value="TreeGrafter"/>
</dbReference>
<dbReference type="SUPFAM" id="SSF103473">
    <property type="entry name" value="MFS general substrate transporter"/>
    <property type="match status" value="1"/>
</dbReference>